<feature type="signal peptide" evidence="1">
    <location>
        <begin position="1"/>
        <end position="18"/>
    </location>
</feature>
<accession>A0A7S1Q267</accession>
<evidence type="ECO:0000313" key="2">
    <source>
        <dbReference type="EMBL" id="CAD9116262.1"/>
    </source>
</evidence>
<name>A0A7S1Q267_ALECA</name>
<reference evidence="2" key="1">
    <citation type="submission" date="2021-01" db="EMBL/GenBank/DDBJ databases">
        <authorList>
            <person name="Corre E."/>
            <person name="Pelletier E."/>
            <person name="Niang G."/>
            <person name="Scheremetjew M."/>
            <person name="Finn R."/>
            <person name="Kale V."/>
            <person name="Holt S."/>
            <person name="Cochrane G."/>
            <person name="Meng A."/>
            <person name="Brown T."/>
            <person name="Cohen L."/>
        </authorList>
    </citation>
    <scope>NUCLEOTIDE SEQUENCE</scope>
    <source>
        <strain evidence="2">OF101</strain>
    </source>
</reference>
<keyword evidence="1" id="KW-0732">Signal</keyword>
<gene>
    <name evidence="2" type="ORF">ACAT0790_LOCUS14995</name>
</gene>
<feature type="chain" id="PRO_5031120007" evidence="1">
    <location>
        <begin position="19"/>
        <end position="259"/>
    </location>
</feature>
<dbReference type="EMBL" id="HBGE01024867">
    <property type="protein sequence ID" value="CAD9116262.1"/>
    <property type="molecule type" value="Transcribed_RNA"/>
</dbReference>
<protein>
    <submittedName>
        <fullName evidence="2">Uncharacterized protein</fullName>
    </submittedName>
</protein>
<proteinExistence type="predicted"/>
<organism evidence="2">
    <name type="scientific">Alexandrium catenella</name>
    <name type="common">Red tide dinoflagellate</name>
    <name type="synonym">Gonyaulax catenella</name>
    <dbReference type="NCBI Taxonomy" id="2925"/>
    <lineage>
        <taxon>Eukaryota</taxon>
        <taxon>Sar</taxon>
        <taxon>Alveolata</taxon>
        <taxon>Dinophyceae</taxon>
        <taxon>Gonyaulacales</taxon>
        <taxon>Pyrocystaceae</taxon>
        <taxon>Alexandrium</taxon>
    </lineage>
</organism>
<dbReference type="AlphaFoldDB" id="A0A7S1Q267"/>
<sequence>MALRRALAVAALAGVSSAISDDTVLLQTGRAVEAVGPQFDVLMNATVNLDDEATVQTVYNTFLTLKKDVKTVYETDSPGSGLKTHATEKDVQAVQDFVEGLSKQLRETKFRKMPVFPTHVIPPKPSVKRMQKLVAQLRKQVYPPSDEVAHIVASNKAMCVDGPTLYIRKVLKKLRGSPLKYGWTGSQVEHGECKRHGFRNPAPDSHEAKQCYRQASVWVPSTLHGYNTFTQSMSMLYRVKEHKNTEDVHWEMQHVCLEE</sequence>
<evidence type="ECO:0000256" key="1">
    <source>
        <dbReference type="SAM" id="SignalP"/>
    </source>
</evidence>